<evidence type="ECO:0000256" key="6">
    <source>
        <dbReference type="ARBA" id="ARBA00023136"/>
    </source>
</evidence>
<sequence>MPTQTAPPPAVREGGRGSRRPADAAPQAGPARPVPRPRPGRIGPLLLSQLVLVEAIAALVLLGMAGGRIALIGCGVLAVLLVLPALLRWNGLGFGDALRVRLDLRARQRAARRTELDPEADPALVPVLEWEPALRVTAHGIEWDGGAGRKERREIGMVGDGTFLSALIRVEAPDRPLRPAAPGSPLPLSLLANALTVDDIVLDSVQVLQFSQTAPAPHLPEQALAARAYRELPHGTSTPALRMTWVAVRLDPELCRPAVTARGGGEIGARKALQRAVDQLAARLGGAGLRATVLDAAGVTSAIGTATLPHPVAATHGRSAQPGGPARRTVEAVKSWRCDDRWHRSYWVSSWPRLDGPHAPAVVDMLTGTPSLGSSLSVTLRRAGAGAVALTGHVRVTARGESELAAAARQLETRARSAGIGLLRLDHEQLPGLLATLPLGGTIR</sequence>
<evidence type="ECO:0000313" key="11">
    <source>
        <dbReference type="Proteomes" id="UP001596174"/>
    </source>
</evidence>
<feature type="transmembrane region" description="Helical" evidence="8">
    <location>
        <begin position="42"/>
        <end position="62"/>
    </location>
</feature>
<name>A0ABW1G142_9ACTN</name>
<keyword evidence="3" id="KW-1003">Cell membrane</keyword>
<dbReference type="RefSeq" id="WP_380581847.1">
    <property type="nucleotide sequence ID" value="NZ_JBHSQJ010000033.1"/>
</dbReference>
<keyword evidence="5 8" id="KW-1133">Transmembrane helix</keyword>
<protein>
    <submittedName>
        <fullName evidence="10">Type VII secretion protein EccE</fullName>
    </submittedName>
</protein>
<feature type="compositionally biased region" description="Pro residues" evidence="7">
    <location>
        <begin position="1"/>
        <end position="10"/>
    </location>
</feature>
<feature type="transmembrane region" description="Helical" evidence="8">
    <location>
        <begin position="69"/>
        <end position="89"/>
    </location>
</feature>
<dbReference type="EMBL" id="JBHSQJ010000033">
    <property type="protein sequence ID" value="MFC5907429.1"/>
    <property type="molecule type" value="Genomic_DNA"/>
</dbReference>
<dbReference type="Proteomes" id="UP001596174">
    <property type="component" value="Unassembled WGS sequence"/>
</dbReference>
<evidence type="ECO:0000256" key="3">
    <source>
        <dbReference type="ARBA" id="ARBA00022475"/>
    </source>
</evidence>
<dbReference type="Pfam" id="PF11203">
    <property type="entry name" value="EccE"/>
    <property type="match status" value="1"/>
</dbReference>
<accession>A0ABW1G142</accession>
<dbReference type="NCBIfam" id="TIGR03923">
    <property type="entry name" value="T7SS_EccE"/>
    <property type="match status" value="1"/>
</dbReference>
<dbReference type="InterPro" id="IPR050051">
    <property type="entry name" value="EccE_dom"/>
</dbReference>
<gene>
    <name evidence="10" type="primary">eccE</name>
    <name evidence="10" type="ORF">ACFP3V_09365</name>
</gene>
<evidence type="ECO:0000256" key="2">
    <source>
        <dbReference type="ARBA" id="ARBA00007759"/>
    </source>
</evidence>
<comment type="caution">
    <text evidence="10">The sequence shown here is derived from an EMBL/GenBank/DDBJ whole genome shotgun (WGS) entry which is preliminary data.</text>
</comment>
<evidence type="ECO:0000259" key="9">
    <source>
        <dbReference type="Pfam" id="PF11203"/>
    </source>
</evidence>
<dbReference type="InterPro" id="IPR021368">
    <property type="entry name" value="T7SS_EccE"/>
</dbReference>
<feature type="compositionally biased region" description="Basic and acidic residues" evidence="7">
    <location>
        <begin position="13"/>
        <end position="22"/>
    </location>
</feature>
<evidence type="ECO:0000256" key="4">
    <source>
        <dbReference type="ARBA" id="ARBA00022692"/>
    </source>
</evidence>
<comment type="subcellular location">
    <subcellularLocation>
        <location evidence="1">Cell membrane</location>
    </subcellularLocation>
</comment>
<reference evidence="11" key="1">
    <citation type="journal article" date="2019" name="Int. J. Syst. Evol. Microbiol.">
        <title>The Global Catalogue of Microorganisms (GCM) 10K type strain sequencing project: providing services to taxonomists for standard genome sequencing and annotation.</title>
        <authorList>
            <consortium name="The Broad Institute Genomics Platform"/>
            <consortium name="The Broad Institute Genome Sequencing Center for Infectious Disease"/>
            <person name="Wu L."/>
            <person name="Ma J."/>
        </authorList>
    </citation>
    <scope>NUCLEOTIDE SEQUENCE [LARGE SCALE GENOMIC DNA]</scope>
    <source>
        <strain evidence="11">JCM 4816</strain>
    </source>
</reference>
<evidence type="ECO:0000256" key="1">
    <source>
        <dbReference type="ARBA" id="ARBA00004236"/>
    </source>
</evidence>
<evidence type="ECO:0000256" key="5">
    <source>
        <dbReference type="ARBA" id="ARBA00022989"/>
    </source>
</evidence>
<proteinExistence type="inferred from homology"/>
<evidence type="ECO:0000256" key="8">
    <source>
        <dbReference type="SAM" id="Phobius"/>
    </source>
</evidence>
<keyword evidence="4 8" id="KW-0812">Transmembrane</keyword>
<feature type="domain" description="Type VII secretion system protein EccE" evidence="9">
    <location>
        <begin position="239"/>
        <end position="348"/>
    </location>
</feature>
<organism evidence="10 11">
    <name type="scientific">Streptacidiphilus monticola</name>
    <dbReference type="NCBI Taxonomy" id="2161674"/>
    <lineage>
        <taxon>Bacteria</taxon>
        <taxon>Bacillati</taxon>
        <taxon>Actinomycetota</taxon>
        <taxon>Actinomycetes</taxon>
        <taxon>Kitasatosporales</taxon>
        <taxon>Streptomycetaceae</taxon>
        <taxon>Streptacidiphilus</taxon>
    </lineage>
</organism>
<evidence type="ECO:0000256" key="7">
    <source>
        <dbReference type="SAM" id="MobiDB-lite"/>
    </source>
</evidence>
<keyword evidence="6 8" id="KW-0472">Membrane</keyword>
<comment type="similarity">
    <text evidence="2">Belongs to the EccE family.</text>
</comment>
<feature type="region of interest" description="Disordered" evidence="7">
    <location>
        <begin position="1"/>
        <end position="38"/>
    </location>
</feature>
<keyword evidence="11" id="KW-1185">Reference proteome</keyword>
<evidence type="ECO:0000313" key="10">
    <source>
        <dbReference type="EMBL" id="MFC5907429.1"/>
    </source>
</evidence>